<reference evidence="12 15" key="2">
    <citation type="journal article" date="2019" name="Emerg. Microbes Infect.">
        <title>Comprehensive subspecies identification of 175 nontuberculous mycobacteria species based on 7547 genomic profiles.</title>
        <authorList>
            <person name="Matsumoto Y."/>
            <person name="Kinjo T."/>
            <person name="Motooka D."/>
            <person name="Nabeya D."/>
            <person name="Jung N."/>
            <person name="Uechi K."/>
            <person name="Horii T."/>
            <person name="Iida T."/>
            <person name="Fujita J."/>
            <person name="Nakamura S."/>
        </authorList>
    </citation>
    <scope>NUCLEOTIDE SEQUENCE [LARGE SCALE GENOMIC DNA]</scope>
    <source>
        <strain evidence="12 15">JCM 16367</strain>
    </source>
</reference>
<keyword evidence="14" id="KW-1185">Reference proteome</keyword>
<dbReference type="InterPro" id="IPR036220">
    <property type="entry name" value="UDP-Glc/GDP-Man_DH_C_sf"/>
</dbReference>
<evidence type="ECO:0000256" key="6">
    <source>
        <dbReference type="ARBA" id="ARBA00047473"/>
    </source>
</evidence>
<feature type="binding site" evidence="10">
    <location>
        <position position="161"/>
    </location>
    <ligand>
        <name>NAD(+)</name>
        <dbReference type="ChEBI" id="CHEBI:57540"/>
    </ligand>
</feature>
<dbReference type="Pfam" id="PF00984">
    <property type="entry name" value="UDPG_MGDP_dh"/>
    <property type="match status" value="1"/>
</dbReference>
<evidence type="ECO:0000256" key="4">
    <source>
        <dbReference type="ARBA" id="ARBA00023002"/>
    </source>
</evidence>
<evidence type="ECO:0000256" key="9">
    <source>
        <dbReference type="PIRSR" id="PIRSR500134-2"/>
    </source>
</evidence>
<dbReference type="SMART" id="SM00984">
    <property type="entry name" value="UDPG_MGDP_dh_C"/>
    <property type="match status" value="1"/>
</dbReference>
<feature type="binding site" evidence="9">
    <location>
        <begin position="259"/>
        <end position="263"/>
    </location>
    <ligand>
        <name>substrate</name>
    </ligand>
</feature>
<feature type="binding site" evidence="10">
    <location>
        <position position="42"/>
    </location>
    <ligand>
        <name>NAD(+)</name>
        <dbReference type="ChEBI" id="CHEBI:57540"/>
    </ligand>
</feature>
<dbReference type="AlphaFoldDB" id="A0A7I7PH17"/>
<keyword evidence="5 7" id="KW-0520">NAD</keyword>
<feature type="binding site" evidence="9">
    <location>
        <begin position="158"/>
        <end position="161"/>
    </location>
    <ligand>
        <name>substrate</name>
    </ligand>
</feature>
<keyword evidence="4 7" id="KW-0560">Oxidoreductase</keyword>
<dbReference type="InterPro" id="IPR017476">
    <property type="entry name" value="UDP-Glc/GDP-Man"/>
</dbReference>
<feature type="binding site" evidence="9">
    <location>
        <position position="267"/>
    </location>
    <ligand>
        <name>substrate</name>
    </ligand>
</feature>
<dbReference type="GO" id="GO:0006065">
    <property type="term" value="P:UDP-glucuronate biosynthetic process"/>
    <property type="evidence" value="ECO:0007669"/>
    <property type="project" value="UniProtKB-UniPathway"/>
</dbReference>
<feature type="active site" description="Nucleophile" evidence="8">
    <location>
        <position position="270"/>
    </location>
</feature>
<dbReference type="KEGG" id="mnv:MNVI_32450"/>
<evidence type="ECO:0000256" key="8">
    <source>
        <dbReference type="PIRSR" id="PIRSR500134-1"/>
    </source>
</evidence>
<gene>
    <name evidence="12" type="primary">ugd</name>
    <name evidence="13" type="ORF">BST37_11935</name>
    <name evidence="12" type="ORF">MNVI_32450</name>
</gene>
<dbReference type="InterPro" id="IPR001732">
    <property type="entry name" value="UDP-Glc/GDP-Man_DH_N"/>
</dbReference>
<dbReference type="InterPro" id="IPR008927">
    <property type="entry name" value="6-PGluconate_DH-like_C_sf"/>
</dbReference>
<dbReference type="SUPFAM" id="SSF51735">
    <property type="entry name" value="NAD(P)-binding Rossmann-fold domains"/>
    <property type="match status" value="1"/>
</dbReference>
<dbReference type="Proteomes" id="UP000192374">
    <property type="component" value="Unassembled WGS sequence"/>
</dbReference>
<sequence length="444" mass="47047">MSIQPATAAAKRIKVGVIGAGYVGLTTAVCLAAKGIDTVCVDNDAARVDQLRQGGSVIDEPDLDELLCSGLRRGDLRFTCHYDDLRDRDVTFVCVPTPTNEDGGADLRAVERAVAELADVLRPGSVVAVKSTVPVGTCRRLAELLKTRGVHTVANPEFLREGRAVHDFCHPERVVVGAADDAQRHDAAARVAELYVGDTDTVLRMSLESAELAKYASNAFLAVKLSFVNSLAELCGRVGADIGDVTGCMGADERIGRHFLAPGPGWGGSCLPKDTAALLHTGRAHNVALNEVDSARRTNVAQAERIATSVRRLLQRPLGELKITALGLTFKAGTSDVRDSPAVAICTVLHRAGAQVTAYDPRLDSIDSAQLPVAIARDPYVAAKDADAILVLTEWPEFSELDWDSIARCAAGGAVVLDTRNILDRDAVNTSALVCLGNGTAYGY</sequence>
<dbReference type="SUPFAM" id="SSF52413">
    <property type="entry name" value="UDP-glucose/GDP-mannose dehydrogenase C-terminal domain"/>
    <property type="match status" value="1"/>
</dbReference>
<reference evidence="12" key="3">
    <citation type="submission" date="2020-02" db="EMBL/GenBank/DDBJ databases">
        <authorList>
            <person name="Matsumoto Y."/>
            <person name="Motooka D."/>
            <person name="Nakamura S."/>
        </authorList>
    </citation>
    <scope>NUCLEOTIDE SEQUENCE</scope>
    <source>
        <strain evidence="12">JCM 16367</strain>
    </source>
</reference>
<dbReference type="EC" id="1.1.1.22" evidence="3 7"/>
<evidence type="ECO:0000256" key="1">
    <source>
        <dbReference type="ARBA" id="ARBA00004701"/>
    </source>
</evidence>
<dbReference type="NCBIfam" id="TIGR03026">
    <property type="entry name" value="NDP-sugDHase"/>
    <property type="match status" value="1"/>
</dbReference>
<dbReference type="SUPFAM" id="SSF48179">
    <property type="entry name" value="6-phosphogluconate dehydrogenase C-terminal domain-like"/>
    <property type="match status" value="1"/>
</dbReference>
<dbReference type="GO" id="GO:0051287">
    <property type="term" value="F:NAD binding"/>
    <property type="evidence" value="ECO:0007669"/>
    <property type="project" value="InterPro"/>
</dbReference>
<dbReference type="OrthoDB" id="5193947at2"/>
<feature type="binding site" evidence="9">
    <location>
        <position position="331"/>
    </location>
    <ligand>
        <name>substrate</name>
    </ligand>
</feature>
<feature type="binding site" evidence="10">
    <location>
        <position position="97"/>
    </location>
    <ligand>
        <name>NAD(+)</name>
        <dbReference type="ChEBI" id="CHEBI:57540"/>
    </ligand>
</feature>
<dbReference type="UniPathway" id="UPA00038">
    <property type="reaction ID" value="UER00491"/>
</dbReference>
<feature type="domain" description="UDP-glucose/GDP-mannose dehydrogenase C-terminal" evidence="11">
    <location>
        <begin position="324"/>
        <end position="425"/>
    </location>
</feature>
<evidence type="ECO:0000313" key="13">
    <source>
        <dbReference type="EMBL" id="ORB14125.1"/>
    </source>
</evidence>
<dbReference type="PANTHER" id="PTHR43750">
    <property type="entry name" value="UDP-GLUCOSE 6-DEHYDROGENASE TUAD"/>
    <property type="match status" value="1"/>
</dbReference>
<accession>A0A7I7PH17</accession>
<dbReference type="Gene3D" id="1.20.5.100">
    <property type="entry name" value="Cytochrome c1, transmembrane anchor, C-terminal"/>
    <property type="match status" value="1"/>
</dbReference>
<evidence type="ECO:0000256" key="7">
    <source>
        <dbReference type="PIRNR" id="PIRNR000124"/>
    </source>
</evidence>
<evidence type="ECO:0000256" key="3">
    <source>
        <dbReference type="ARBA" id="ARBA00012954"/>
    </source>
</evidence>
<evidence type="ECO:0000259" key="11">
    <source>
        <dbReference type="SMART" id="SM00984"/>
    </source>
</evidence>
<name>A0A7I7PH17_9MYCO</name>
<evidence type="ECO:0000256" key="2">
    <source>
        <dbReference type="ARBA" id="ARBA00006601"/>
    </source>
</evidence>
<dbReference type="Proteomes" id="UP000466894">
    <property type="component" value="Chromosome"/>
</dbReference>
<dbReference type="InterPro" id="IPR036291">
    <property type="entry name" value="NAD(P)-bd_dom_sf"/>
</dbReference>
<dbReference type="RefSeq" id="WP_083087929.1">
    <property type="nucleotide sequence ID" value="NZ_AP022583.1"/>
</dbReference>
<protein>
    <recommendedName>
        <fullName evidence="3 7">UDP-glucose 6-dehydrogenase</fullName>
        <ecNumber evidence="3 7">1.1.1.22</ecNumber>
    </recommendedName>
</protein>
<organism evidence="12 15">
    <name type="scientific">Mycobacterium noviomagense</name>
    <dbReference type="NCBI Taxonomy" id="459858"/>
    <lineage>
        <taxon>Bacteria</taxon>
        <taxon>Bacillati</taxon>
        <taxon>Actinomycetota</taxon>
        <taxon>Actinomycetes</taxon>
        <taxon>Mycobacteriales</taxon>
        <taxon>Mycobacteriaceae</taxon>
        <taxon>Mycobacterium</taxon>
    </lineage>
</organism>
<evidence type="ECO:0000313" key="14">
    <source>
        <dbReference type="Proteomes" id="UP000192374"/>
    </source>
</evidence>
<dbReference type="InterPro" id="IPR014026">
    <property type="entry name" value="UDP-Glc/GDP-Man_DH_dimer"/>
</dbReference>
<dbReference type="InterPro" id="IPR014027">
    <property type="entry name" value="UDP-Glc/GDP-Man_DH_C"/>
</dbReference>
<feature type="binding site" evidence="10">
    <location>
        <position position="47"/>
    </location>
    <ligand>
        <name>NAD(+)</name>
        <dbReference type="ChEBI" id="CHEBI:57540"/>
    </ligand>
</feature>
<dbReference type="Pfam" id="PF03720">
    <property type="entry name" value="UDPG_MGDP_dh_C"/>
    <property type="match status" value="1"/>
</dbReference>
<evidence type="ECO:0000256" key="5">
    <source>
        <dbReference type="ARBA" id="ARBA00023027"/>
    </source>
</evidence>
<dbReference type="Gene3D" id="3.40.50.720">
    <property type="entry name" value="NAD(P)-binding Rossmann-like Domain"/>
    <property type="match status" value="2"/>
</dbReference>
<dbReference type="PANTHER" id="PTHR43750:SF3">
    <property type="entry name" value="UDP-GLUCOSE 6-DEHYDROGENASE TUAD"/>
    <property type="match status" value="1"/>
</dbReference>
<reference evidence="13 14" key="1">
    <citation type="submission" date="2017-02" db="EMBL/GenBank/DDBJ databases">
        <title>The new phylogeny of genus Mycobacterium.</title>
        <authorList>
            <person name="Tortoli E."/>
            <person name="Trovato A."/>
            <person name="Cirillo D.M."/>
        </authorList>
    </citation>
    <scope>NUCLEOTIDE SEQUENCE [LARGE SCALE GENOMIC DNA]</scope>
    <source>
        <strain evidence="13 14">DSM 45145</strain>
    </source>
</reference>
<comment type="similarity">
    <text evidence="2 7">Belongs to the UDP-glucose/GDP-mannose dehydrogenase family.</text>
</comment>
<evidence type="ECO:0000256" key="10">
    <source>
        <dbReference type="PIRSR" id="PIRSR500134-3"/>
    </source>
</evidence>
<dbReference type="EMBL" id="AP022583">
    <property type="protein sequence ID" value="BBY07927.1"/>
    <property type="molecule type" value="Genomic_DNA"/>
</dbReference>
<comment type="pathway">
    <text evidence="1">Nucleotide-sugar biosynthesis; UDP-alpha-D-glucuronate biosynthesis; UDP-alpha-D-glucuronate from UDP-alpha-D-glucose: step 1/1.</text>
</comment>
<feature type="binding site" evidence="10">
    <location>
        <position position="273"/>
    </location>
    <ligand>
        <name>NAD(+)</name>
        <dbReference type="ChEBI" id="CHEBI:57540"/>
    </ligand>
</feature>
<feature type="binding site" evidence="10">
    <location>
        <position position="338"/>
    </location>
    <ligand>
        <name>NAD(+)</name>
        <dbReference type="ChEBI" id="CHEBI:57540"/>
    </ligand>
</feature>
<dbReference type="PIRSF" id="PIRSF000124">
    <property type="entry name" value="UDPglc_GDPman_dh"/>
    <property type="match status" value="1"/>
</dbReference>
<dbReference type="Pfam" id="PF03721">
    <property type="entry name" value="UDPG_MGDP_dh_N"/>
    <property type="match status" value="1"/>
</dbReference>
<evidence type="ECO:0000313" key="15">
    <source>
        <dbReference type="Proteomes" id="UP000466894"/>
    </source>
</evidence>
<feature type="binding site" evidence="9">
    <location>
        <position position="214"/>
    </location>
    <ligand>
        <name>substrate</name>
    </ligand>
</feature>
<evidence type="ECO:0000313" key="12">
    <source>
        <dbReference type="EMBL" id="BBY07927.1"/>
    </source>
</evidence>
<dbReference type="GO" id="GO:0003979">
    <property type="term" value="F:UDP-glucose 6-dehydrogenase activity"/>
    <property type="evidence" value="ECO:0007669"/>
    <property type="project" value="UniProtKB-EC"/>
</dbReference>
<dbReference type="InterPro" id="IPR028357">
    <property type="entry name" value="UDPglc_DH_bac"/>
</dbReference>
<dbReference type="EMBL" id="MVIC01000019">
    <property type="protein sequence ID" value="ORB14125.1"/>
    <property type="molecule type" value="Genomic_DNA"/>
</dbReference>
<proteinExistence type="inferred from homology"/>
<feature type="binding site" evidence="10">
    <location>
        <position position="132"/>
    </location>
    <ligand>
        <name>NAD(+)</name>
        <dbReference type="ChEBI" id="CHEBI:57540"/>
    </ligand>
</feature>
<dbReference type="GO" id="GO:0000271">
    <property type="term" value="P:polysaccharide biosynthetic process"/>
    <property type="evidence" value="ECO:0007669"/>
    <property type="project" value="InterPro"/>
</dbReference>
<comment type="catalytic activity">
    <reaction evidence="6 7">
        <text>UDP-alpha-D-glucose + 2 NAD(+) + H2O = UDP-alpha-D-glucuronate + 2 NADH + 3 H(+)</text>
        <dbReference type="Rhea" id="RHEA:23596"/>
        <dbReference type="ChEBI" id="CHEBI:15377"/>
        <dbReference type="ChEBI" id="CHEBI:15378"/>
        <dbReference type="ChEBI" id="CHEBI:57540"/>
        <dbReference type="ChEBI" id="CHEBI:57945"/>
        <dbReference type="ChEBI" id="CHEBI:58052"/>
        <dbReference type="ChEBI" id="CHEBI:58885"/>
        <dbReference type="EC" id="1.1.1.22"/>
    </reaction>
</comment>
<dbReference type="PIRSF" id="PIRSF500134">
    <property type="entry name" value="UDPglc_DH_bac"/>
    <property type="match status" value="1"/>
</dbReference>